<sequence>MHEEPVQRPTFDEFTLFIREVVGYPNRKAVTPETLFENDMGVTGDDGVDLLEATEKRFNTDWTDFRAVFNLKPDEYLFGPEGFGLFPLWWLGIGRKPIIRPLTVGELYAVVCRTMRA</sequence>
<proteinExistence type="predicted"/>
<reference evidence="1 2" key="1">
    <citation type="submission" date="2018-03" db="EMBL/GenBank/DDBJ databases">
        <title>Genomic Encyclopedia of Archaeal and Bacterial Type Strains, Phase II (KMG-II): from individual species to whole genera.</title>
        <authorList>
            <person name="Goeker M."/>
        </authorList>
    </citation>
    <scope>NUCLEOTIDE SEQUENCE [LARGE SCALE GENOMIC DNA]</scope>
    <source>
        <strain evidence="1 2">DSM 28354</strain>
    </source>
</reference>
<comment type="caution">
    <text evidence="1">The sequence shown here is derived from an EMBL/GenBank/DDBJ whole genome shotgun (WGS) entry which is preliminary data.</text>
</comment>
<dbReference type="OrthoDB" id="964025at2"/>
<protein>
    <recommendedName>
        <fullName evidence="3">Acyl carrier protein</fullName>
    </recommendedName>
</protein>
<dbReference type="EMBL" id="PVTE01000008">
    <property type="protein sequence ID" value="PRY39325.1"/>
    <property type="molecule type" value="Genomic_DNA"/>
</dbReference>
<dbReference type="AlphaFoldDB" id="A0A2T0T0X8"/>
<keyword evidence="2" id="KW-1185">Reference proteome</keyword>
<accession>A0A2T0T0X8</accession>
<dbReference type="RefSeq" id="WP_106137997.1">
    <property type="nucleotide sequence ID" value="NZ_PVTE01000008.1"/>
</dbReference>
<evidence type="ECO:0008006" key="3">
    <source>
        <dbReference type="Google" id="ProtNLM"/>
    </source>
</evidence>
<evidence type="ECO:0000313" key="2">
    <source>
        <dbReference type="Proteomes" id="UP000238375"/>
    </source>
</evidence>
<gene>
    <name evidence="1" type="ORF">CLV58_108215</name>
</gene>
<dbReference type="Proteomes" id="UP000238375">
    <property type="component" value="Unassembled WGS sequence"/>
</dbReference>
<name>A0A2T0T0X8_9BACT</name>
<evidence type="ECO:0000313" key="1">
    <source>
        <dbReference type="EMBL" id="PRY39325.1"/>
    </source>
</evidence>
<organism evidence="1 2">
    <name type="scientific">Spirosoma oryzae</name>
    <dbReference type="NCBI Taxonomy" id="1469603"/>
    <lineage>
        <taxon>Bacteria</taxon>
        <taxon>Pseudomonadati</taxon>
        <taxon>Bacteroidota</taxon>
        <taxon>Cytophagia</taxon>
        <taxon>Cytophagales</taxon>
        <taxon>Cytophagaceae</taxon>
        <taxon>Spirosoma</taxon>
    </lineage>
</organism>